<evidence type="ECO:0000313" key="6">
    <source>
        <dbReference type="EMBL" id="KAH3688896.1"/>
    </source>
</evidence>
<dbReference type="OrthoDB" id="1696305at2759"/>
<dbReference type="SUPFAM" id="SSF52540">
    <property type="entry name" value="P-loop containing nucleoside triphosphate hydrolases"/>
    <property type="match status" value="1"/>
</dbReference>
<protein>
    <recommendedName>
        <fullName evidence="1">Genetic interactor of prohibitins 3, mitochondrial</fullName>
    </recommendedName>
    <alternativeName>
        <fullName evidence="3">Found in mitochondrial proteome protein 38</fullName>
    </alternativeName>
</protein>
<reference evidence="6" key="1">
    <citation type="journal article" date="2021" name="Open Biol.">
        <title>Shared evolutionary footprints suggest mitochondrial oxidative damage underlies multiple complex I losses in fungi.</title>
        <authorList>
            <person name="Schikora-Tamarit M.A."/>
            <person name="Marcet-Houben M."/>
            <person name="Nosek J."/>
            <person name="Gabaldon T."/>
        </authorList>
    </citation>
    <scope>NUCLEOTIDE SEQUENCE</scope>
    <source>
        <strain evidence="6">CBS2887</strain>
    </source>
</reference>
<organism evidence="6 7">
    <name type="scientific">Wickerhamomyces pijperi</name>
    <name type="common">Yeast</name>
    <name type="synonym">Pichia pijperi</name>
    <dbReference type="NCBI Taxonomy" id="599730"/>
    <lineage>
        <taxon>Eukaryota</taxon>
        <taxon>Fungi</taxon>
        <taxon>Dikarya</taxon>
        <taxon>Ascomycota</taxon>
        <taxon>Saccharomycotina</taxon>
        <taxon>Saccharomycetes</taxon>
        <taxon>Phaffomycetales</taxon>
        <taxon>Wickerhamomycetaceae</taxon>
        <taxon>Wickerhamomyces</taxon>
    </lineage>
</organism>
<evidence type="ECO:0000256" key="3">
    <source>
        <dbReference type="ARBA" id="ARBA00031834"/>
    </source>
</evidence>
<evidence type="ECO:0000256" key="2">
    <source>
        <dbReference type="ARBA" id="ARBA00022946"/>
    </source>
</evidence>
<evidence type="ECO:0000256" key="1">
    <source>
        <dbReference type="ARBA" id="ARBA00018901"/>
    </source>
</evidence>
<sequence length="611" mass="69264">MIRTSNKSLAKCLRHTSIAGSTNLTASLRSKAHLSSRFNSSKTSPSQDQDSSLPQGSQSKHTESLNKSLDQYSLNPRTGNHDCASCGTLLQSVDPTSEGYYIKPSSIDQHKTSKPVSRSFKSTQYLSAFSKLDEEGKAMLLSQNHKDEDVIITSRKSTGDSKELEEELICERCHSAIHHSKYNTTTIQPLSLAQIIESIPVKSSMYHLFSAVDFPLSLLSQIPAREGDIKFIMNKTDMLFGHNSTLEKYDTYFKHLIRRLTGYKNSPLYMVSAHSNWGIKSLLQKLKDDVVYLVGYVNTGKTKFAQRLETSYKSLTTDKRSDYKKLLGSSHFPAMTRDTIEHRLTSRKSVIDTPGLIPAANVFNHIKSEHLKNLTHGKKMIISEMRKTEYHSAKSGQVVSIAGGLVLLKVPDNTIVQLKSACFGELRNFTNIERAKEVLTNQPDALKKSIFVKPESMNELQRFVIPPFRGTVDLLIKDIGFVQIKPTGSMPDSKTPELFEVFAPSGVVLGVRETIEHFLTGYIKSTKIREKKHYHKREVVKVTKSEKLSLKPKDIPDYKIFSRLYPVPMTCEDAYGEMVRQYEEYECELEGKKRLDNERDVSRNQFWIERL</sequence>
<comment type="caution">
    <text evidence="6">The sequence shown here is derived from an EMBL/GenBank/DDBJ whole genome shotgun (WGS) entry which is preliminary data.</text>
</comment>
<dbReference type="InterPro" id="IPR027417">
    <property type="entry name" value="P-loop_NTPase"/>
</dbReference>
<dbReference type="AlphaFoldDB" id="A0A9P8TT90"/>
<dbReference type="Proteomes" id="UP000774326">
    <property type="component" value="Unassembled WGS sequence"/>
</dbReference>
<feature type="compositionally biased region" description="Low complexity" evidence="4">
    <location>
        <begin position="44"/>
        <end position="59"/>
    </location>
</feature>
<dbReference type="EMBL" id="JAEUBG010000064">
    <property type="protein sequence ID" value="KAH3688896.1"/>
    <property type="molecule type" value="Genomic_DNA"/>
</dbReference>
<dbReference type="InterPro" id="IPR050896">
    <property type="entry name" value="Mito_lipid_metab_GTPase"/>
</dbReference>
<dbReference type="InterPro" id="IPR006073">
    <property type="entry name" value="GTP-bd"/>
</dbReference>
<dbReference type="Pfam" id="PF01926">
    <property type="entry name" value="MMR_HSR1"/>
    <property type="match status" value="1"/>
</dbReference>
<dbReference type="Gene3D" id="3.40.50.300">
    <property type="entry name" value="P-loop containing nucleotide triphosphate hydrolases"/>
    <property type="match status" value="1"/>
</dbReference>
<feature type="region of interest" description="Disordered" evidence="4">
    <location>
        <begin position="35"/>
        <end position="66"/>
    </location>
</feature>
<gene>
    <name evidence="6" type="ORF">WICPIJ_000116</name>
</gene>
<keyword evidence="7" id="KW-1185">Reference proteome</keyword>
<accession>A0A9P8TT90</accession>
<reference evidence="6" key="2">
    <citation type="submission" date="2021-01" db="EMBL/GenBank/DDBJ databases">
        <authorList>
            <person name="Schikora-Tamarit M.A."/>
        </authorList>
    </citation>
    <scope>NUCLEOTIDE SEQUENCE</scope>
    <source>
        <strain evidence="6">CBS2887</strain>
    </source>
</reference>
<proteinExistence type="predicted"/>
<name>A0A9P8TT90_WICPI</name>
<dbReference type="PANTHER" id="PTHR46434">
    <property type="entry name" value="GENETIC INTERACTOR OF PROHIBITINS 3, MITOCHONDRIAL"/>
    <property type="match status" value="1"/>
</dbReference>
<keyword evidence="2" id="KW-0809">Transit peptide</keyword>
<evidence type="ECO:0000259" key="5">
    <source>
        <dbReference type="Pfam" id="PF01926"/>
    </source>
</evidence>
<dbReference type="GO" id="GO:0005739">
    <property type="term" value="C:mitochondrion"/>
    <property type="evidence" value="ECO:0007669"/>
    <property type="project" value="TreeGrafter"/>
</dbReference>
<dbReference type="PANTHER" id="PTHR46434:SF1">
    <property type="entry name" value="GENETIC INTERACTOR OF PROHIBITINS 3, MITOCHONDRIAL"/>
    <property type="match status" value="1"/>
</dbReference>
<evidence type="ECO:0000313" key="7">
    <source>
        <dbReference type="Proteomes" id="UP000774326"/>
    </source>
</evidence>
<dbReference type="GO" id="GO:0005525">
    <property type="term" value="F:GTP binding"/>
    <property type="evidence" value="ECO:0007669"/>
    <property type="project" value="InterPro"/>
</dbReference>
<feature type="domain" description="G" evidence="5">
    <location>
        <begin position="291"/>
        <end position="371"/>
    </location>
</feature>
<evidence type="ECO:0000256" key="4">
    <source>
        <dbReference type="SAM" id="MobiDB-lite"/>
    </source>
</evidence>